<dbReference type="Gene3D" id="3.60.20.40">
    <property type="match status" value="1"/>
</dbReference>
<dbReference type="PANTHER" id="PTHR43881">
    <property type="entry name" value="GAMMA-GLUTAMYLTRANSPEPTIDASE (AFU_ORTHOLOGUE AFUA_4G13580)"/>
    <property type="match status" value="1"/>
</dbReference>
<dbReference type="AlphaFoldDB" id="H5SF53"/>
<proteinExistence type="predicted"/>
<dbReference type="MEROPS" id="T03.025"/>
<dbReference type="SUPFAM" id="SSF56235">
    <property type="entry name" value="N-terminal nucleophile aminohydrolases (Ntn hydrolases)"/>
    <property type="match status" value="1"/>
</dbReference>
<dbReference type="EMBL" id="AP011700">
    <property type="protein sequence ID" value="BAL54789.1"/>
    <property type="molecule type" value="Genomic_DNA"/>
</dbReference>
<dbReference type="InterPro" id="IPR043137">
    <property type="entry name" value="GGT_ssub_C"/>
</dbReference>
<dbReference type="PANTHER" id="PTHR43881:SF1">
    <property type="entry name" value="GAMMA-GLUTAMYLTRANSPEPTIDASE (AFU_ORTHOLOGUE AFUA_4G13580)"/>
    <property type="match status" value="1"/>
</dbReference>
<evidence type="ECO:0000313" key="1">
    <source>
        <dbReference type="EMBL" id="BAL54789.1"/>
    </source>
</evidence>
<dbReference type="InterPro" id="IPR052896">
    <property type="entry name" value="GGT-like_enzyme"/>
</dbReference>
<sequence length="534" mass="58098">MRILSNPYGPTRSPVLAQRGVVATSQPLAVQAGIEMLRRGGNAVDAALATAITLTVVEPTSNGIGGDAFALVWDGNKLYGLNGSGRAPEALTLHAVKALGHETMPARGWVPVTVPGAPAAWRDLHKRFGKLRFEELFEPAIFYAEHGHPVAPIVAQHWGSAAQAYAQLTSPEFAGWHKTFTLNGRAPQAGEIWASPDHARTLRRLAESYCEDFYRGELAQQIVRFAQETGGFFSERDLAEHTSTWVEPIKTSYRNYDVWEIPPNTQGLVALLGLNILEGFELTRHPRDSAESFHVQIEALKLAFADGLRYIADPDFVAVPTEKLLSKEYAAVRRALITDRVLDPAPGDPYAGGTVYLCAADSDGMMVSFIQSNYMGFGSGIVVPGTGIALHNRGACFTLDPQHPNSLAPRKRPYHTIIPGFLTRAHKAIGPFGVMGGFMQPQGHIQVIVNTIDYTMNPQASLDAPRWQWVKAKEIEIESDADPNIIEGLRARGHAVKLVEPGGRFGRGQIIWRLPSGAYIAGSDKRADGYAAGI</sequence>
<dbReference type="Pfam" id="PF01019">
    <property type="entry name" value="G_glu_transpept"/>
    <property type="match status" value="1"/>
</dbReference>
<dbReference type="GO" id="GO:0016740">
    <property type="term" value="F:transferase activity"/>
    <property type="evidence" value="ECO:0007669"/>
    <property type="project" value="UniProtKB-KW"/>
</dbReference>
<reference evidence="1" key="2">
    <citation type="journal article" date="2012" name="PLoS ONE">
        <title>A Deeply Branching Thermophilic Bacterium with an Ancient Acetyl-CoA Pathway Dominates a Subsurface Ecosystem.</title>
        <authorList>
            <person name="Takami H."/>
            <person name="Noguchi H."/>
            <person name="Takaki Y."/>
            <person name="Uchiyama I."/>
            <person name="Toyoda A."/>
            <person name="Nishi S."/>
            <person name="Chee G.-J."/>
            <person name="Arai W."/>
            <person name="Nunoura T."/>
            <person name="Itoh T."/>
            <person name="Hattori M."/>
            <person name="Takai K."/>
        </authorList>
    </citation>
    <scope>NUCLEOTIDE SEQUENCE</scope>
</reference>
<dbReference type="InterPro" id="IPR029055">
    <property type="entry name" value="Ntn_hydrolases_N"/>
</dbReference>
<protein>
    <submittedName>
        <fullName evidence="1">Gamma-glutamyltransferase</fullName>
    </submittedName>
</protein>
<dbReference type="Gene3D" id="1.10.246.230">
    <property type="match status" value="1"/>
</dbReference>
<organism evidence="1">
    <name type="scientific">uncultured Acetothermia bacterium</name>
    <dbReference type="NCBI Taxonomy" id="236499"/>
    <lineage>
        <taxon>Bacteria</taxon>
        <taxon>Candidatus Bipolaricaulota</taxon>
        <taxon>environmental samples</taxon>
    </lineage>
</organism>
<name>H5SF53_9BACT</name>
<gene>
    <name evidence="1" type="ORF">HGMM_F20D08C10</name>
</gene>
<accession>H5SF53</accession>
<reference evidence="1" key="1">
    <citation type="journal article" date="2005" name="Environ. Microbiol.">
        <title>Genetic and functional properties of uncultivated thermophilic crenarchaeotes from a subsurface gold mine as revealed by analysis of genome fragments.</title>
        <authorList>
            <person name="Nunoura T."/>
            <person name="Hirayama H."/>
            <person name="Takami H."/>
            <person name="Oida H."/>
            <person name="Nishi S."/>
            <person name="Shimamura S."/>
            <person name="Suzuki Y."/>
            <person name="Inagaki F."/>
            <person name="Takai K."/>
            <person name="Nealson K.H."/>
            <person name="Horikoshi K."/>
        </authorList>
    </citation>
    <scope>NUCLEOTIDE SEQUENCE</scope>
</reference>
<keyword evidence="1" id="KW-0808">Transferase</keyword>
<dbReference type="PRINTS" id="PR01210">
    <property type="entry name" value="GGTRANSPTASE"/>
</dbReference>